<comment type="caution">
    <text evidence="2">The sequence shown here is derived from an EMBL/GenBank/DDBJ whole genome shotgun (WGS) entry which is preliminary data.</text>
</comment>
<accession>A0ABU4N2G0</accession>
<evidence type="ECO:0000313" key="3">
    <source>
        <dbReference type="Proteomes" id="UP001282474"/>
    </source>
</evidence>
<dbReference type="PANTHER" id="PTHR43364:SF6">
    <property type="entry name" value="OXIDOREDUCTASE-RELATED"/>
    <property type="match status" value="1"/>
</dbReference>
<dbReference type="InterPro" id="IPR050523">
    <property type="entry name" value="AKR_Detox_Biosynth"/>
</dbReference>
<dbReference type="InterPro" id="IPR036812">
    <property type="entry name" value="NAD(P)_OxRdtase_dom_sf"/>
</dbReference>
<proteinExistence type="predicted"/>
<dbReference type="Proteomes" id="UP001282474">
    <property type="component" value="Unassembled WGS sequence"/>
</dbReference>
<keyword evidence="3" id="KW-1185">Reference proteome</keyword>
<protein>
    <submittedName>
        <fullName evidence="2">Aldo/keto reductase</fullName>
    </submittedName>
</protein>
<dbReference type="EMBL" id="JARAWJ010000047">
    <property type="protein sequence ID" value="MDX3043157.1"/>
    <property type="molecule type" value="Genomic_DNA"/>
</dbReference>
<gene>
    <name evidence="2" type="ORF">PV383_39210</name>
</gene>
<dbReference type="SUPFAM" id="SSF51430">
    <property type="entry name" value="NAD(P)-linked oxidoreductase"/>
    <property type="match status" value="1"/>
</dbReference>
<name>A0ABU4N2G0_9ACTN</name>
<dbReference type="RefSeq" id="WP_193381957.1">
    <property type="nucleotide sequence ID" value="NZ_JABXWF010000040.1"/>
</dbReference>
<feature type="domain" description="NADP-dependent oxidoreductase" evidence="1">
    <location>
        <begin position="19"/>
        <end position="326"/>
    </location>
</feature>
<evidence type="ECO:0000259" key="1">
    <source>
        <dbReference type="Pfam" id="PF00248"/>
    </source>
</evidence>
<dbReference type="PANTHER" id="PTHR43364">
    <property type="entry name" value="NADH-SPECIFIC METHYLGLYOXAL REDUCTASE-RELATED"/>
    <property type="match status" value="1"/>
</dbReference>
<sequence>MKYRMIGSDPRTRREVSVLSLGAMLFGSRTDEKTSLAVLDRYVEAGGTFIDTSDNYAFWIDGGQGGQSEELLGRWRRSRGIGTEIVIATKLGARPLAPGTSYVDNAEGLSAKVIRESAERSRERLGVERLDLLYAHIEDRTVPPRETVEAFGELVAEGTVGLLGVSNHAMWRVERARALAAAAGLPGYEVLQYHHSYLRPRTDVPNALWAHGTLGAATAELLSYLEAEPDLTLVAYSPLLTGGYVRPEKLQRDYDHPGTPARMKVLREVARETGATVNQVVLAWQLGGPLPIVPLAGVSSVAQLEENLAAVDLELTAEQRHRLDAAH</sequence>
<reference evidence="2 3" key="1">
    <citation type="journal article" date="2023" name="Microb. Genom.">
        <title>Mesoterricola silvestris gen. nov., sp. nov., Mesoterricola sediminis sp. nov., Geothrix oryzae sp. nov., Geothrix edaphica sp. nov., Geothrix rubra sp. nov., and Geothrix limicola sp. nov., six novel members of Acidobacteriota isolated from soils.</title>
        <authorList>
            <person name="Weisberg A.J."/>
            <person name="Pearce E."/>
            <person name="Kramer C.G."/>
            <person name="Chang J.H."/>
            <person name="Clarke C.R."/>
        </authorList>
    </citation>
    <scope>NUCLEOTIDE SEQUENCE [LARGE SCALE GENOMIC DNA]</scope>
    <source>
        <strain evidence="2 3">NE20-4-1</strain>
    </source>
</reference>
<organism evidence="2 3">
    <name type="scientific">Streptomyces caniscabiei</name>
    <dbReference type="NCBI Taxonomy" id="2746961"/>
    <lineage>
        <taxon>Bacteria</taxon>
        <taxon>Bacillati</taxon>
        <taxon>Actinomycetota</taxon>
        <taxon>Actinomycetes</taxon>
        <taxon>Kitasatosporales</taxon>
        <taxon>Streptomycetaceae</taxon>
        <taxon>Streptomyces</taxon>
    </lineage>
</organism>
<dbReference type="Pfam" id="PF00248">
    <property type="entry name" value="Aldo_ket_red"/>
    <property type="match status" value="1"/>
</dbReference>
<dbReference type="Gene3D" id="3.20.20.100">
    <property type="entry name" value="NADP-dependent oxidoreductase domain"/>
    <property type="match status" value="1"/>
</dbReference>
<dbReference type="InterPro" id="IPR023210">
    <property type="entry name" value="NADP_OxRdtase_dom"/>
</dbReference>
<evidence type="ECO:0000313" key="2">
    <source>
        <dbReference type="EMBL" id="MDX3043157.1"/>
    </source>
</evidence>